<feature type="compositionally biased region" description="Polar residues" evidence="1">
    <location>
        <begin position="77"/>
        <end position="87"/>
    </location>
</feature>
<dbReference type="OrthoDB" id="9908600at2759"/>
<dbReference type="KEGG" id="xla:121399985"/>
<dbReference type="RefSeq" id="XP_041438006.1">
    <property type="nucleotide sequence ID" value="XM_041582072.1"/>
</dbReference>
<evidence type="ECO:0000313" key="2">
    <source>
        <dbReference type="Proteomes" id="UP000186698"/>
    </source>
</evidence>
<proteinExistence type="predicted"/>
<name>A0A8J1M9H2_XENLA</name>
<accession>A0A8J1M9H2</accession>
<dbReference type="Proteomes" id="UP000186698">
    <property type="component" value="Chromosome 2L"/>
</dbReference>
<keyword evidence="2" id="KW-1185">Reference proteome</keyword>
<protein>
    <submittedName>
        <fullName evidence="3">Uncharacterized protein LOC121399985</fullName>
    </submittedName>
</protein>
<dbReference type="GeneID" id="121399985"/>
<feature type="region of interest" description="Disordered" evidence="1">
    <location>
        <begin position="50"/>
        <end position="88"/>
    </location>
</feature>
<evidence type="ECO:0000313" key="3">
    <source>
        <dbReference type="RefSeq" id="XP_041438006.1"/>
    </source>
</evidence>
<evidence type="ECO:0000256" key="1">
    <source>
        <dbReference type="SAM" id="MobiDB-lite"/>
    </source>
</evidence>
<feature type="compositionally biased region" description="Basic residues" evidence="1">
    <location>
        <begin position="52"/>
        <end position="74"/>
    </location>
</feature>
<dbReference type="AlphaFoldDB" id="A0A8J1M9H2"/>
<gene>
    <name evidence="3" type="primary">LOC121399985</name>
</gene>
<reference evidence="3" key="1">
    <citation type="submission" date="2025-08" db="UniProtKB">
        <authorList>
            <consortium name="RefSeq"/>
        </authorList>
    </citation>
    <scope>IDENTIFICATION</scope>
    <source>
        <strain evidence="3">J_2021</strain>
        <tissue evidence="3">Erythrocytes</tissue>
    </source>
</reference>
<organism evidence="2 3">
    <name type="scientific">Xenopus laevis</name>
    <name type="common">African clawed frog</name>
    <dbReference type="NCBI Taxonomy" id="8355"/>
    <lineage>
        <taxon>Eukaryota</taxon>
        <taxon>Metazoa</taxon>
        <taxon>Chordata</taxon>
        <taxon>Craniata</taxon>
        <taxon>Vertebrata</taxon>
        <taxon>Euteleostomi</taxon>
        <taxon>Amphibia</taxon>
        <taxon>Batrachia</taxon>
        <taxon>Anura</taxon>
        <taxon>Pipoidea</taxon>
        <taxon>Pipidae</taxon>
        <taxon>Xenopodinae</taxon>
        <taxon>Xenopus</taxon>
        <taxon>Xenopus</taxon>
    </lineage>
</organism>
<sequence>MASWRETRSAKAQSDDATCEEAAGVCIEQCGIGGGTCGRRKPNTAAFFRWRAAPRSRGHSKHRRGGRKHKRNKRSGQTSTPGEQSAAEQAVINLSEHQLTPSEVSILSKGLSYVPSTVPQDFNIIVDNYRFTRTLRLKEHFKGDRGSMAESNMNAPQFRAKSDFDPITNNTSLRTFSRMLDAAVPDFLQQPYHRGNCTKEERTALRGLRENSSIIVKPADKGGAVVVLDYKYYKTELLGQLSDASCYCKLSYDPTFKFQNQLKILLEEACTHGWISETLYNGLFVEHPQWPIVQSDTELTGINRKRIRFGHRRHRNIKELLSPADPITMVKSSYSLSNSLDRVSTLEKAHLVRVTGASRISLS</sequence>